<protein>
    <submittedName>
        <fullName evidence="1">Uncharacterized protein</fullName>
    </submittedName>
</protein>
<accession>B3FJI7</accession>
<organism evidence="1 2">
    <name type="scientific">Pseudomonas phage 201phi2-1</name>
    <name type="common">Pseudomonas chlororaphis phage 201phi2-1</name>
    <dbReference type="NCBI Taxonomy" id="198110"/>
    <lineage>
        <taxon>Viruses</taxon>
        <taxon>Duplodnaviria</taxon>
        <taxon>Heunggongvirae</taxon>
        <taxon>Uroviricota</taxon>
        <taxon>Caudoviricetes</taxon>
        <taxon>Chimalliviridae</taxon>
        <taxon>Serwervirus</taxon>
        <taxon>Serwervirus 201phi21</taxon>
    </lineage>
</organism>
<dbReference type="Proteomes" id="UP000002421">
    <property type="component" value="Segment"/>
</dbReference>
<evidence type="ECO:0000313" key="1">
    <source>
        <dbReference type="EMBL" id="ABY63152.1"/>
    </source>
</evidence>
<organismHost>
    <name type="scientific">Pseudomonas chlororaphis</name>
    <dbReference type="NCBI Taxonomy" id="587753"/>
</organismHost>
<dbReference type="RefSeq" id="YP_001957048.1">
    <property type="nucleotide sequence ID" value="NC_010821.1"/>
</dbReference>
<proteinExistence type="predicted"/>
<gene>
    <name evidence="1" type="ORF">201phi2-1p327</name>
</gene>
<evidence type="ECO:0000313" key="2">
    <source>
        <dbReference type="Proteomes" id="UP000002421"/>
    </source>
</evidence>
<sequence>MSDLSEMVEALTLGMARNAHFHEWLPKMDSVVVSYSSEEVFQAFQTAYYLQHGEHFCYTITDWLKLDVESKAQLIGEKVMLIKPRNEMQGIGGSILFNTRRYYTQRGNEFIVLKDATAETGKPYTPSFSY</sequence>
<dbReference type="KEGG" id="vg:6372493"/>
<keyword evidence="2" id="KW-1185">Reference proteome</keyword>
<name>B3FJI7_BP201</name>
<reference evidence="1 2" key="1">
    <citation type="journal article" date="2008" name="Virology">
        <title>Characterization of Pseudomonas chlororaphis myovirus 201varphi2-1 via genomic sequencing, mass spectrometry, and electron microscopy.</title>
        <authorList>
            <person name="Thomas J.A."/>
            <person name="Rolando M.R."/>
            <person name="Carroll C.A."/>
            <person name="Shen P.S."/>
            <person name="Belnap D.M."/>
            <person name="Weintraub S.T."/>
            <person name="Serwer P."/>
            <person name="Hardies S.C."/>
        </authorList>
    </citation>
    <scope>NUCLEOTIDE SEQUENCE</scope>
</reference>
<dbReference type="EMBL" id="EU197055">
    <property type="protein sequence ID" value="ABY63152.1"/>
    <property type="molecule type" value="Genomic_DNA"/>
</dbReference>